<evidence type="ECO:0000256" key="1">
    <source>
        <dbReference type="ARBA" id="ARBA00004496"/>
    </source>
</evidence>
<evidence type="ECO:0000256" key="3">
    <source>
        <dbReference type="ARBA" id="ARBA00022490"/>
    </source>
</evidence>
<keyword evidence="6" id="KW-0671">Queuosine biosynthesis</keyword>
<dbReference type="PANTHER" id="PTHR30307:SF0">
    <property type="entry name" value="S-ADENOSYLMETHIONINE:TRNA RIBOSYLTRANSFERASE-ISOMERASE"/>
    <property type="match status" value="1"/>
</dbReference>
<dbReference type="AlphaFoldDB" id="A0A381WQD8"/>
<comment type="subcellular location">
    <subcellularLocation>
        <location evidence="1">Cytoplasm</location>
    </subcellularLocation>
</comment>
<dbReference type="Pfam" id="PF02547">
    <property type="entry name" value="Queuosine_synth"/>
    <property type="match status" value="1"/>
</dbReference>
<evidence type="ECO:0000256" key="2">
    <source>
        <dbReference type="ARBA" id="ARBA00011245"/>
    </source>
</evidence>
<protein>
    <recommendedName>
        <fullName evidence="8">S-adenosylmethionine:tRNA ribosyltransferase-isomerase</fullName>
    </recommendedName>
</protein>
<evidence type="ECO:0000256" key="4">
    <source>
        <dbReference type="ARBA" id="ARBA00022679"/>
    </source>
</evidence>
<dbReference type="InterPro" id="IPR003699">
    <property type="entry name" value="QueA"/>
</dbReference>
<dbReference type="PANTHER" id="PTHR30307">
    <property type="entry name" value="S-ADENOSYLMETHIONINE:TRNA RIBOSYLTRANSFERASE-ISOMERASE"/>
    <property type="match status" value="1"/>
</dbReference>
<dbReference type="GO" id="GO:0005737">
    <property type="term" value="C:cytoplasm"/>
    <property type="evidence" value="ECO:0007669"/>
    <property type="project" value="UniProtKB-SubCell"/>
</dbReference>
<keyword evidence="4" id="KW-0808">Transferase</keyword>
<dbReference type="InterPro" id="IPR036100">
    <property type="entry name" value="QueA_sf"/>
</dbReference>
<evidence type="ECO:0008006" key="8">
    <source>
        <dbReference type="Google" id="ProtNLM"/>
    </source>
</evidence>
<dbReference type="Gene3D" id="3.40.1780.10">
    <property type="entry name" value="QueA-like"/>
    <property type="match status" value="1"/>
</dbReference>
<dbReference type="GO" id="GO:0051075">
    <property type="term" value="F:S-adenosylmethionine:tRNA ribosyltransferase-isomerase activity"/>
    <property type="evidence" value="ECO:0007669"/>
    <property type="project" value="TreeGrafter"/>
</dbReference>
<gene>
    <name evidence="7" type="ORF">METZ01_LOCUS107456</name>
</gene>
<dbReference type="FunFam" id="3.40.1780.10:FF:000001">
    <property type="entry name" value="S-adenosylmethionine:tRNA ribosyltransferase-isomerase"/>
    <property type="match status" value="1"/>
</dbReference>
<dbReference type="SUPFAM" id="SSF111337">
    <property type="entry name" value="QueA-like"/>
    <property type="match status" value="1"/>
</dbReference>
<dbReference type="NCBIfam" id="NF001140">
    <property type="entry name" value="PRK00147.1"/>
    <property type="match status" value="1"/>
</dbReference>
<dbReference type="EMBL" id="UINC01012511">
    <property type="protein sequence ID" value="SVA54602.1"/>
    <property type="molecule type" value="Genomic_DNA"/>
</dbReference>
<name>A0A381WQD8_9ZZZZ</name>
<comment type="subunit">
    <text evidence="2">Monomer.</text>
</comment>
<keyword evidence="3" id="KW-0963">Cytoplasm</keyword>
<evidence type="ECO:0000256" key="5">
    <source>
        <dbReference type="ARBA" id="ARBA00022691"/>
    </source>
</evidence>
<accession>A0A381WQD8</accession>
<evidence type="ECO:0000256" key="6">
    <source>
        <dbReference type="ARBA" id="ARBA00022785"/>
    </source>
</evidence>
<dbReference type="InterPro" id="IPR042119">
    <property type="entry name" value="QueA_dom2"/>
</dbReference>
<evidence type="ECO:0000313" key="7">
    <source>
        <dbReference type="EMBL" id="SVA54602.1"/>
    </source>
</evidence>
<dbReference type="HAMAP" id="MF_00113">
    <property type="entry name" value="QueA"/>
    <property type="match status" value="1"/>
</dbReference>
<organism evidence="7">
    <name type="scientific">marine metagenome</name>
    <dbReference type="NCBI Taxonomy" id="408172"/>
    <lineage>
        <taxon>unclassified sequences</taxon>
        <taxon>metagenomes</taxon>
        <taxon>ecological metagenomes</taxon>
    </lineage>
</organism>
<dbReference type="NCBIfam" id="TIGR00113">
    <property type="entry name" value="queA"/>
    <property type="match status" value="1"/>
</dbReference>
<sequence length="371" mass="42311">MNRARLPIPPMGPRDHCSRVQHLLELRACMKTKKFNYDLPKHLIAQYPTKNRTDSRLLVALDCVKHEKFKSIVNYFNAGDLLVLNHTSVIPARLFGEKITGGKVEVLLERFLDANRTLVQLKSSRATKELSELFFIHGNHRVSAKVIGRRNNFFILDWSSDPHDIFLSLGQIPLPSYMQRAPEKIDEERYETIYANPDKKESVAAPTAGMHFDSSLLKEIEDKGVTIGYINLQVGAGTFQPVKTENISDHVIHKELIEVDLTLINQIKETKSKGKKVIAVGTTSVRAIETACQLEYQPFKGETDLFIYPGYEFKVVDCMLTNFHLPKSSLLMLVAAFIGYEQMMNLYNLAIAKEYRFLSYGDAMLIKYHEI</sequence>
<keyword evidence="5" id="KW-0949">S-adenosyl-L-methionine</keyword>
<proteinExistence type="inferred from homology"/>
<reference evidence="7" key="1">
    <citation type="submission" date="2018-05" db="EMBL/GenBank/DDBJ databases">
        <authorList>
            <person name="Lanie J.A."/>
            <person name="Ng W.-L."/>
            <person name="Kazmierczak K.M."/>
            <person name="Andrzejewski T.M."/>
            <person name="Davidsen T.M."/>
            <person name="Wayne K.J."/>
            <person name="Tettelin H."/>
            <person name="Glass J.I."/>
            <person name="Rusch D."/>
            <person name="Podicherti R."/>
            <person name="Tsui H.-C.T."/>
            <person name="Winkler M.E."/>
        </authorList>
    </citation>
    <scope>NUCLEOTIDE SEQUENCE</scope>
</reference>
<dbReference type="Gene3D" id="2.40.10.240">
    <property type="entry name" value="QueA-like"/>
    <property type="match status" value="1"/>
</dbReference>
<dbReference type="InterPro" id="IPR042118">
    <property type="entry name" value="QueA_dom1"/>
</dbReference>
<dbReference type="GO" id="GO:0008616">
    <property type="term" value="P:tRNA queuosine(34) biosynthetic process"/>
    <property type="evidence" value="ECO:0007669"/>
    <property type="project" value="UniProtKB-KW"/>
</dbReference>